<accession>A0A2G5TUW7</accession>
<sequence length="143" mass="16461">MGIKINEVKVRSHLVQTLRVPDMVHRPDLLLTLLSSIISVPMKAKIEVCKLAKCNMKKLKMNCNIKILLVREQKMTDFYKNNAFRSPPPPASVADPREAPQLDLSAVEAARQQYRIELPTRRRRRRFVDSSRHKKNTMQISGA</sequence>
<keyword evidence="2" id="KW-1185">Reference proteome</keyword>
<dbReference type="Proteomes" id="UP000230233">
    <property type="component" value="Chromosome V"/>
</dbReference>
<protein>
    <submittedName>
        <fullName evidence="1">Uncharacterized protein</fullName>
    </submittedName>
</protein>
<proteinExistence type="predicted"/>
<dbReference type="AlphaFoldDB" id="A0A2G5TUW7"/>
<evidence type="ECO:0000313" key="1">
    <source>
        <dbReference type="EMBL" id="PIC30726.1"/>
    </source>
</evidence>
<comment type="caution">
    <text evidence="1">The sequence shown here is derived from an EMBL/GenBank/DDBJ whole genome shotgun (WGS) entry which is preliminary data.</text>
</comment>
<gene>
    <name evidence="1" type="primary">Cnig_chr_V.g21872</name>
    <name evidence="1" type="ORF">B9Z55_021872</name>
</gene>
<reference evidence="2" key="1">
    <citation type="submission" date="2017-10" db="EMBL/GenBank/DDBJ databases">
        <title>Rapid genome shrinkage in a self-fertile nematode reveals novel sperm competition proteins.</title>
        <authorList>
            <person name="Yin D."/>
            <person name="Schwarz E.M."/>
            <person name="Thomas C.G."/>
            <person name="Felde R.L."/>
            <person name="Korf I.F."/>
            <person name="Cutter A.D."/>
            <person name="Schartner C.M."/>
            <person name="Ralston E.J."/>
            <person name="Meyer B.J."/>
            <person name="Haag E.S."/>
        </authorList>
    </citation>
    <scope>NUCLEOTIDE SEQUENCE [LARGE SCALE GENOMIC DNA]</scope>
    <source>
        <strain evidence="2">JU1422</strain>
    </source>
</reference>
<organism evidence="1 2">
    <name type="scientific">Caenorhabditis nigoni</name>
    <dbReference type="NCBI Taxonomy" id="1611254"/>
    <lineage>
        <taxon>Eukaryota</taxon>
        <taxon>Metazoa</taxon>
        <taxon>Ecdysozoa</taxon>
        <taxon>Nematoda</taxon>
        <taxon>Chromadorea</taxon>
        <taxon>Rhabditida</taxon>
        <taxon>Rhabditina</taxon>
        <taxon>Rhabditomorpha</taxon>
        <taxon>Rhabditoidea</taxon>
        <taxon>Rhabditidae</taxon>
        <taxon>Peloderinae</taxon>
        <taxon>Caenorhabditis</taxon>
    </lineage>
</organism>
<name>A0A2G5TUW7_9PELO</name>
<evidence type="ECO:0000313" key="2">
    <source>
        <dbReference type="Proteomes" id="UP000230233"/>
    </source>
</evidence>
<dbReference type="EMBL" id="PDUG01000005">
    <property type="protein sequence ID" value="PIC30726.1"/>
    <property type="molecule type" value="Genomic_DNA"/>
</dbReference>